<dbReference type="EMBL" id="BMHV01000037">
    <property type="protein sequence ID" value="GGF75264.1"/>
    <property type="molecule type" value="Genomic_DNA"/>
</dbReference>
<dbReference type="Proteomes" id="UP000632498">
    <property type="component" value="Unassembled WGS sequence"/>
</dbReference>
<reference evidence="1" key="1">
    <citation type="journal article" date="2014" name="Int. J. Syst. Evol. Microbiol.">
        <title>Complete genome sequence of Corynebacterium casei LMG S-19264T (=DSM 44701T), isolated from a smear-ripened cheese.</title>
        <authorList>
            <consortium name="US DOE Joint Genome Institute (JGI-PGF)"/>
            <person name="Walter F."/>
            <person name="Albersmeier A."/>
            <person name="Kalinowski J."/>
            <person name="Ruckert C."/>
        </authorList>
    </citation>
    <scope>NUCLEOTIDE SEQUENCE</scope>
    <source>
        <strain evidence="1">CGMCC 1.15254</strain>
    </source>
</reference>
<name>A0A917C8S4_9PROT</name>
<evidence type="ECO:0000313" key="2">
    <source>
        <dbReference type="Proteomes" id="UP000632498"/>
    </source>
</evidence>
<accession>A0A917C8S4</accession>
<reference evidence="1" key="2">
    <citation type="submission" date="2020-09" db="EMBL/GenBank/DDBJ databases">
        <authorList>
            <person name="Sun Q."/>
            <person name="Zhou Y."/>
        </authorList>
    </citation>
    <scope>NUCLEOTIDE SEQUENCE</scope>
    <source>
        <strain evidence="1">CGMCC 1.15254</strain>
    </source>
</reference>
<dbReference type="AlphaFoldDB" id="A0A917C8S4"/>
<organism evidence="1 2">
    <name type="scientific">Terasakiella brassicae</name>
    <dbReference type="NCBI Taxonomy" id="1634917"/>
    <lineage>
        <taxon>Bacteria</taxon>
        <taxon>Pseudomonadati</taxon>
        <taxon>Pseudomonadota</taxon>
        <taxon>Alphaproteobacteria</taxon>
        <taxon>Rhodospirillales</taxon>
        <taxon>Terasakiellaceae</taxon>
        <taxon>Terasakiella</taxon>
    </lineage>
</organism>
<keyword evidence="2" id="KW-1185">Reference proteome</keyword>
<protein>
    <submittedName>
        <fullName evidence="1">Uncharacterized protein</fullName>
    </submittedName>
</protein>
<sequence length="546" mass="63239">MVQQGTVRGEKQDYCLPKTVNELVEYFLINDHLIMEMNNQEIPWMVERLFDKKVHTPQDVRDNLGQHLLLAAYSLDGRKCCIFTGEGATKTTSIMRAIPQYDVPHEGHIIVACQSYDQAEQKCREYNELNTDDAYQGIVLYSLSHYVAEACEVLGRPKPTSAMIAEAGFSNVLDYIYSRGGELVEYLESRKKELWDQLHLDENRKKRPVWFTVHSVVQRWHLHGGTRLWLHHSYAEEYAKGKANRDMVALYNCMAAQWIIYDEVRMSDLMVQYPAQQVDRVRELGDKYLDLSNKQRLTVFRELGFEDKEFDRIRQIAECQFSDDDMITIQPDCERFGVKTAISPYENVYGNIHYAKIENWWNDNPARITFLTTEHRIITAMQNVDNGPVVFNFDRPELFSSDEISVRLHFDNEARKADVKKLVQEIQTQSPNGLVISNMTEGLATTHDTAKGSNRFNHGEVDIVTSVYTMLAPGQYEQLLVENAVFGTNNMVQLFYLDQFNQTSGRTLGFRNNPNITTQAIMSKRLWREIGLTIEMNSRYRVKLTS</sequence>
<proteinExistence type="predicted"/>
<evidence type="ECO:0000313" key="1">
    <source>
        <dbReference type="EMBL" id="GGF75264.1"/>
    </source>
</evidence>
<comment type="caution">
    <text evidence="1">The sequence shown here is derived from an EMBL/GenBank/DDBJ whole genome shotgun (WGS) entry which is preliminary data.</text>
</comment>
<gene>
    <name evidence="1" type="ORF">GCM10011332_31590</name>
</gene>